<dbReference type="OrthoDB" id="9803818at2"/>
<evidence type="ECO:0000259" key="8">
    <source>
        <dbReference type="Pfam" id="PF02540"/>
    </source>
</evidence>
<comment type="catalytic activity">
    <reaction evidence="7">
        <text>deamido-NAD(+) + NH4(+) + ATP = AMP + diphosphate + NAD(+) + H(+)</text>
        <dbReference type="Rhea" id="RHEA:21188"/>
        <dbReference type="ChEBI" id="CHEBI:15378"/>
        <dbReference type="ChEBI" id="CHEBI:28938"/>
        <dbReference type="ChEBI" id="CHEBI:30616"/>
        <dbReference type="ChEBI" id="CHEBI:33019"/>
        <dbReference type="ChEBI" id="CHEBI:57540"/>
        <dbReference type="ChEBI" id="CHEBI:58437"/>
        <dbReference type="ChEBI" id="CHEBI:456215"/>
        <dbReference type="EC" id="6.3.1.5"/>
    </reaction>
</comment>
<dbReference type="EC" id="6.3.1.5" evidence="7"/>
<keyword evidence="10" id="KW-1185">Reference proteome</keyword>
<comment type="similarity">
    <text evidence="6">Belongs to the NAD synthetase family.</text>
</comment>
<proteinExistence type="inferred from homology"/>
<dbReference type="PANTHER" id="PTHR23090:SF9">
    <property type="entry name" value="GLUTAMINE-DEPENDENT NAD(+) SYNTHETASE"/>
    <property type="match status" value="1"/>
</dbReference>
<evidence type="ECO:0000256" key="2">
    <source>
        <dbReference type="ARBA" id="ARBA00022598"/>
    </source>
</evidence>
<dbReference type="GO" id="GO:0003952">
    <property type="term" value="F:NAD+ synthase (glutamine-hydrolyzing) activity"/>
    <property type="evidence" value="ECO:0007669"/>
    <property type="project" value="InterPro"/>
</dbReference>
<accession>A0A1G9ITN9</accession>
<dbReference type="GO" id="GO:0008795">
    <property type="term" value="F:NAD+ synthase activity"/>
    <property type="evidence" value="ECO:0007669"/>
    <property type="project" value="UniProtKB-EC"/>
</dbReference>
<keyword evidence="5 6" id="KW-0520">NAD</keyword>
<dbReference type="STRING" id="321763.SAMN04488692_10358"/>
<evidence type="ECO:0000256" key="4">
    <source>
        <dbReference type="ARBA" id="ARBA00022840"/>
    </source>
</evidence>
<dbReference type="EMBL" id="FNGO01000003">
    <property type="protein sequence ID" value="SDL28471.1"/>
    <property type="molecule type" value="Genomic_DNA"/>
</dbReference>
<evidence type="ECO:0000313" key="9">
    <source>
        <dbReference type="EMBL" id="SDL28471.1"/>
    </source>
</evidence>
<name>A0A1G9ITN9_9FIRM</name>
<dbReference type="GO" id="GO:0005524">
    <property type="term" value="F:ATP binding"/>
    <property type="evidence" value="ECO:0007669"/>
    <property type="project" value="UniProtKB-KW"/>
</dbReference>
<dbReference type="Gene3D" id="3.40.50.620">
    <property type="entry name" value="HUPs"/>
    <property type="match status" value="1"/>
</dbReference>
<dbReference type="GO" id="GO:0009435">
    <property type="term" value="P:NAD+ biosynthetic process"/>
    <property type="evidence" value="ECO:0007669"/>
    <property type="project" value="UniProtKB-UniPathway"/>
</dbReference>
<dbReference type="Pfam" id="PF02540">
    <property type="entry name" value="NAD_synthase"/>
    <property type="match status" value="1"/>
</dbReference>
<evidence type="ECO:0000313" key="10">
    <source>
        <dbReference type="Proteomes" id="UP000199476"/>
    </source>
</evidence>
<evidence type="ECO:0000256" key="5">
    <source>
        <dbReference type="ARBA" id="ARBA00023027"/>
    </source>
</evidence>
<evidence type="ECO:0000256" key="3">
    <source>
        <dbReference type="ARBA" id="ARBA00022741"/>
    </source>
</evidence>
<evidence type="ECO:0000256" key="1">
    <source>
        <dbReference type="ARBA" id="ARBA00004790"/>
    </source>
</evidence>
<dbReference type="GO" id="GO:0005737">
    <property type="term" value="C:cytoplasm"/>
    <property type="evidence" value="ECO:0007669"/>
    <property type="project" value="InterPro"/>
</dbReference>
<dbReference type="GO" id="GO:0004359">
    <property type="term" value="F:glutaminase activity"/>
    <property type="evidence" value="ECO:0007669"/>
    <property type="project" value="InterPro"/>
</dbReference>
<evidence type="ECO:0000256" key="6">
    <source>
        <dbReference type="RuleBase" id="RU003811"/>
    </source>
</evidence>
<dbReference type="PANTHER" id="PTHR23090">
    <property type="entry name" value="NH 3 /GLUTAMINE-DEPENDENT NAD + SYNTHETASE"/>
    <property type="match status" value="1"/>
</dbReference>
<feature type="domain" description="NAD/GMP synthase" evidence="8">
    <location>
        <begin position="9"/>
        <end position="237"/>
    </location>
</feature>
<dbReference type="InterPro" id="IPR003694">
    <property type="entry name" value="NAD_synthase"/>
</dbReference>
<organism evidence="9 10">
    <name type="scientific">Halarsenatibacter silvermanii</name>
    <dbReference type="NCBI Taxonomy" id="321763"/>
    <lineage>
        <taxon>Bacteria</taxon>
        <taxon>Bacillati</taxon>
        <taxon>Bacillota</taxon>
        <taxon>Clostridia</taxon>
        <taxon>Halanaerobiales</taxon>
        <taxon>Halarsenatibacteraceae</taxon>
        <taxon>Halarsenatibacter</taxon>
    </lineage>
</organism>
<evidence type="ECO:0000256" key="7">
    <source>
        <dbReference type="RuleBase" id="RU003812"/>
    </source>
</evidence>
<reference evidence="9 10" key="1">
    <citation type="submission" date="2016-10" db="EMBL/GenBank/DDBJ databases">
        <authorList>
            <person name="de Groot N.N."/>
        </authorList>
    </citation>
    <scope>NUCLEOTIDE SEQUENCE [LARGE SCALE GENOMIC DNA]</scope>
    <source>
        <strain evidence="9 10">SLAS-1</strain>
    </source>
</reference>
<dbReference type="InterPro" id="IPR022310">
    <property type="entry name" value="NAD/GMP_synthase"/>
</dbReference>
<keyword evidence="4 6" id="KW-0067">ATP-binding</keyword>
<dbReference type="CDD" id="cd00553">
    <property type="entry name" value="NAD_synthase"/>
    <property type="match status" value="1"/>
</dbReference>
<keyword evidence="2 6" id="KW-0436">Ligase</keyword>
<dbReference type="RefSeq" id="WP_089758207.1">
    <property type="nucleotide sequence ID" value="NZ_FNGO01000003.1"/>
</dbReference>
<keyword evidence="3 6" id="KW-0547">Nucleotide-binding</keyword>
<dbReference type="SUPFAM" id="SSF52402">
    <property type="entry name" value="Adenine nucleotide alpha hydrolases-like"/>
    <property type="match status" value="1"/>
</dbReference>
<dbReference type="NCBIfam" id="TIGR00552">
    <property type="entry name" value="nadE"/>
    <property type="match status" value="1"/>
</dbReference>
<dbReference type="UniPathway" id="UPA00253">
    <property type="reaction ID" value="UER00333"/>
</dbReference>
<gene>
    <name evidence="9" type="ORF">SAMN04488692_10358</name>
</gene>
<sequence>MLRKGIEDEITDWLAREVENRGSDGGLIGLSGGIDSTTVAALAKKALGDDCLGILLPAEGTTEKDNEYARMAAESIEIDTMMADLEDINAHLKNFLHGLDLDSVHREYYPETALKASECAREMCEKTMQTRLRMITLYYIGECKNYAVLGTSNKSELLTGYFTRYGDAAADLSPLKHLMKTEVWELAERLEVPREIIDRPPTGGLQSGEERVSDAEEVGLDYRTFDEIYLAIENGKDLRQFDLEDVNRAVELMAEASNNLDIPGFKK</sequence>
<dbReference type="Proteomes" id="UP000199476">
    <property type="component" value="Unassembled WGS sequence"/>
</dbReference>
<dbReference type="InterPro" id="IPR014729">
    <property type="entry name" value="Rossmann-like_a/b/a_fold"/>
</dbReference>
<comment type="pathway">
    <text evidence="1">Cofactor biosynthesis; NAD(+) biosynthesis.</text>
</comment>
<dbReference type="AlphaFoldDB" id="A0A1G9ITN9"/>
<protein>
    <recommendedName>
        <fullName evidence="7">NH(3)-dependent NAD(+) synthetase</fullName>
        <ecNumber evidence="7">6.3.1.5</ecNumber>
    </recommendedName>
</protein>